<dbReference type="PANTHER" id="PTHR16515:SF49">
    <property type="entry name" value="GASTRULA ZINC FINGER PROTEIN XLCGF49.1-LIKE-RELATED"/>
    <property type="match status" value="1"/>
</dbReference>
<feature type="domain" description="C2H2-type" evidence="9">
    <location>
        <begin position="253"/>
        <end position="280"/>
    </location>
</feature>
<dbReference type="PROSITE" id="PS00028">
    <property type="entry name" value="ZINC_FINGER_C2H2_1"/>
    <property type="match status" value="4"/>
</dbReference>
<evidence type="ECO:0000256" key="6">
    <source>
        <dbReference type="ARBA" id="ARBA00023242"/>
    </source>
</evidence>
<organism evidence="10 11">
    <name type="scientific">Chaetomium strumarium</name>
    <dbReference type="NCBI Taxonomy" id="1170767"/>
    <lineage>
        <taxon>Eukaryota</taxon>
        <taxon>Fungi</taxon>
        <taxon>Dikarya</taxon>
        <taxon>Ascomycota</taxon>
        <taxon>Pezizomycotina</taxon>
        <taxon>Sordariomycetes</taxon>
        <taxon>Sordariomycetidae</taxon>
        <taxon>Sordariales</taxon>
        <taxon>Chaetomiaceae</taxon>
        <taxon>Chaetomium</taxon>
    </lineage>
</organism>
<sequence>MALGTLPSNAAPWGRWPHQQHASTECDLVEASNMAPYDCRSGTVAPIARPELGQQFLPGPFTPAPPMHSPVSLQYQVPVAYPSFTPYTPTPALNAPFRHRESLEHPQPRGLPALPAVVGDFQGRHDALHDERSISPSIKSEPRSTVAEPASPHSKTIVPNLRVQGAPVYQFHSPIDRLARVIEIKRGILDPPEHKTTGPAEASVKPEGADTQESHGKTKRKRFCCDIPGCNKMFAQKNNLDTHRRAHTGESPYICPICRHRFTQTVNLKSHIRRHFGDRPYKCPQCPKAFSQPSNVKAHIKTHERRELRAHWVCRFDGCKKSFTAKGNLKSHQNTYHREAIEAFNAKLATIEDKSMISEEDKEMARYIADVHNLANKGIKGRGKGRKVKRILPHPLPQASATPHSIITTSTTHCPMPLVAHGLPHLQAPPQQQPMAPHGHHFHGLNSPAAYSISRPSSYPYGVPRDAHGHGSYGMLDSDQISETSSLHSPSPVMDVFGDEHDRGLAFSERMY</sequence>
<feature type="region of interest" description="Disordered" evidence="8">
    <location>
        <begin position="461"/>
        <end position="499"/>
    </location>
</feature>
<feature type="domain" description="C2H2-type" evidence="9">
    <location>
        <begin position="223"/>
        <end position="252"/>
    </location>
</feature>
<protein>
    <recommendedName>
        <fullName evidence="9">C2H2-type domain-containing protein</fullName>
    </recommendedName>
</protein>
<dbReference type="InterPro" id="IPR036236">
    <property type="entry name" value="Znf_C2H2_sf"/>
</dbReference>
<dbReference type="Proteomes" id="UP001273166">
    <property type="component" value="Unassembled WGS sequence"/>
</dbReference>
<dbReference type="Gene3D" id="3.30.160.60">
    <property type="entry name" value="Classic Zinc Finger"/>
    <property type="match status" value="4"/>
</dbReference>
<feature type="compositionally biased region" description="Polar residues" evidence="8">
    <location>
        <begin position="479"/>
        <end position="489"/>
    </location>
</feature>
<dbReference type="SUPFAM" id="SSF57667">
    <property type="entry name" value="beta-beta-alpha zinc fingers"/>
    <property type="match status" value="3"/>
</dbReference>
<evidence type="ECO:0000313" key="10">
    <source>
        <dbReference type="EMBL" id="KAK3308068.1"/>
    </source>
</evidence>
<reference evidence="10" key="2">
    <citation type="submission" date="2023-06" db="EMBL/GenBank/DDBJ databases">
        <authorList>
            <consortium name="Lawrence Berkeley National Laboratory"/>
            <person name="Mondo S.J."/>
            <person name="Hensen N."/>
            <person name="Bonometti L."/>
            <person name="Westerberg I."/>
            <person name="Brannstrom I.O."/>
            <person name="Guillou S."/>
            <person name="Cros-Aarteil S."/>
            <person name="Calhoun S."/>
            <person name="Haridas S."/>
            <person name="Kuo A."/>
            <person name="Pangilinan J."/>
            <person name="Riley R."/>
            <person name="Labutti K."/>
            <person name="Andreopoulos B."/>
            <person name="Lipzen A."/>
            <person name="Chen C."/>
            <person name="Yanf M."/>
            <person name="Daum C."/>
            <person name="Ng V."/>
            <person name="Clum A."/>
            <person name="Steindorff A."/>
            <person name="Ohm R."/>
            <person name="Martin F."/>
            <person name="Silar P."/>
            <person name="Natvig D."/>
            <person name="Lalanne C."/>
            <person name="Gautier V."/>
            <person name="Ament-Velasquez S.L."/>
            <person name="Kruys A."/>
            <person name="Hutchinson M.I."/>
            <person name="Powell A.J."/>
            <person name="Barry K."/>
            <person name="Miller A.N."/>
            <person name="Grigoriev I.V."/>
            <person name="Debuchy R."/>
            <person name="Gladieux P."/>
            <person name="Thoren M.H."/>
            <person name="Johannesson H."/>
        </authorList>
    </citation>
    <scope>NUCLEOTIDE SEQUENCE</scope>
    <source>
        <strain evidence="10">CBS 333.67</strain>
    </source>
</reference>
<dbReference type="RefSeq" id="XP_062723848.1">
    <property type="nucleotide sequence ID" value="XM_062871491.1"/>
</dbReference>
<dbReference type="PANTHER" id="PTHR16515">
    <property type="entry name" value="PR DOMAIN ZINC FINGER PROTEIN"/>
    <property type="match status" value="1"/>
</dbReference>
<comment type="subcellular location">
    <subcellularLocation>
        <location evidence="1">Nucleus</location>
    </subcellularLocation>
</comment>
<proteinExistence type="predicted"/>
<evidence type="ECO:0000256" key="4">
    <source>
        <dbReference type="ARBA" id="ARBA00022771"/>
    </source>
</evidence>
<keyword evidence="3" id="KW-0677">Repeat</keyword>
<dbReference type="FunFam" id="3.30.160.60:FF:000110">
    <property type="entry name" value="Zinc finger protein-like"/>
    <property type="match status" value="1"/>
</dbReference>
<evidence type="ECO:0000256" key="5">
    <source>
        <dbReference type="ARBA" id="ARBA00022833"/>
    </source>
</evidence>
<dbReference type="GO" id="GO:0005634">
    <property type="term" value="C:nucleus"/>
    <property type="evidence" value="ECO:0007669"/>
    <property type="project" value="UniProtKB-SubCell"/>
</dbReference>
<evidence type="ECO:0000256" key="2">
    <source>
        <dbReference type="ARBA" id="ARBA00022723"/>
    </source>
</evidence>
<evidence type="ECO:0000313" key="11">
    <source>
        <dbReference type="Proteomes" id="UP001273166"/>
    </source>
</evidence>
<dbReference type="SMART" id="SM00355">
    <property type="entry name" value="ZnF_C2H2"/>
    <property type="match status" value="4"/>
</dbReference>
<keyword evidence="6" id="KW-0539">Nucleus</keyword>
<dbReference type="EMBL" id="JAUDZG010000002">
    <property type="protein sequence ID" value="KAK3308068.1"/>
    <property type="molecule type" value="Genomic_DNA"/>
</dbReference>
<accession>A0AAJ0GXM5</accession>
<comment type="caution">
    <text evidence="10">The sequence shown here is derived from an EMBL/GenBank/DDBJ whole genome shotgun (WGS) entry which is preliminary data.</text>
</comment>
<dbReference type="AlphaFoldDB" id="A0AAJ0GXM5"/>
<gene>
    <name evidence="10" type="ORF">B0T15DRAFT_95942</name>
</gene>
<keyword evidence="4 7" id="KW-0863">Zinc-finger</keyword>
<evidence type="ECO:0000256" key="3">
    <source>
        <dbReference type="ARBA" id="ARBA00022737"/>
    </source>
</evidence>
<reference evidence="10" key="1">
    <citation type="journal article" date="2023" name="Mol. Phylogenet. Evol.">
        <title>Genome-scale phylogeny and comparative genomics of the fungal order Sordariales.</title>
        <authorList>
            <person name="Hensen N."/>
            <person name="Bonometti L."/>
            <person name="Westerberg I."/>
            <person name="Brannstrom I.O."/>
            <person name="Guillou S."/>
            <person name="Cros-Aarteil S."/>
            <person name="Calhoun S."/>
            <person name="Haridas S."/>
            <person name="Kuo A."/>
            <person name="Mondo S."/>
            <person name="Pangilinan J."/>
            <person name="Riley R."/>
            <person name="LaButti K."/>
            <person name="Andreopoulos B."/>
            <person name="Lipzen A."/>
            <person name="Chen C."/>
            <person name="Yan M."/>
            <person name="Daum C."/>
            <person name="Ng V."/>
            <person name="Clum A."/>
            <person name="Steindorff A."/>
            <person name="Ohm R.A."/>
            <person name="Martin F."/>
            <person name="Silar P."/>
            <person name="Natvig D.O."/>
            <person name="Lalanne C."/>
            <person name="Gautier V."/>
            <person name="Ament-Velasquez S.L."/>
            <person name="Kruys A."/>
            <person name="Hutchinson M.I."/>
            <person name="Powell A.J."/>
            <person name="Barry K."/>
            <person name="Miller A.N."/>
            <person name="Grigoriev I.V."/>
            <person name="Debuchy R."/>
            <person name="Gladieux P."/>
            <person name="Hiltunen Thoren M."/>
            <person name="Johannesson H."/>
        </authorList>
    </citation>
    <scope>NUCLEOTIDE SEQUENCE</scope>
    <source>
        <strain evidence="10">CBS 333.67</strain>
    </source>
</reference>
<dbReference type="FunFam" id="3.30.160.60:FF:000125">
    <property type="entry name" value="Putative zinc finger protein 143"/>
    <property type="match status" value="1"/>
</dbReference>
<feature type="domain" description="C2H2-type" evidence="9">
    <location>
        <begin position="281"/>
        <end position="308"/>
    </location>
</feature>
<dbReference type="PROSITE" id="PS50157">
    <property type="entry name" value="ZINC_FINGER_C2H2_2"/>
    <property type="match status" value="4"/>
</dbReference>
<dbReference type="Pfam" id="PF00096">
    <property type="entry name" value="zf-C2H2"/>
    <property type="match status" value="3"/>
</dbReference>
<dbReference type="GeneID" id="87890320"/>
<keyword evidence="2" id="KW-0479">Metal-binding</keyword>
<name>A0AAJ0GXM5_9PEZI</name>
<evidence type="ECO:0000256" key="7">
    <source>
        <dbReference type="PROSITE-ProRule" id="PRU00042"/>
    </source>
</evidence>
<dbReference type="GO" id="GO:0000981">
    <property type="term" value="F:DNA-binding transcription factor activity, RNA polymerase II-specific"/>
    <property type="evidence" value="ECO:0007669"/>
    <property type="project" value="UniProtKB-ARBA"/>
</dbReference>
<dbReference type="GO" id="GO:0008270">
    <property type="term" value="F:zinc ion binding"/>
    <property type="evidence" value="ECO:0007669"/>
    <property type="project" value="UniProtKB-KW"/>
</dbReference>
<keyword evidence="11" id="KW-1185">Reference proteome</keyword>
<dbReference type="GO" id="GO:0000978">
    <property type="term" value="F:RNA polymerase II cis-regulatory region sequence-specific DNA binding"/>
    <property type="evidence" value="ECO:0007669"/>
    <property type="project" value="UniProtKB-ARBA"/>
</dbReference>
<feature type="region of interest" description="Disordered" evidence="8">
    <location>
        <begin position="430"/>
        <end position="449"/>
    </location>
</feature>
<feature type="region of interest" description="Disordered" evidence="8">
    <location>
        <begin position="189"/>
        <end position="218"/>
    </location>
</feature>
<keyword evidence="5" id="KW-0862">Zinc</keyword>
<dbReference type="FunFam" id="3.30.160.60:FF:002343">
    <property type="entry name" value="Zinc finger protein 33A"/>
    <property type="match status" value="1"/>
</dbReference>
<evidence type="ECO:0000256" key="1">
    <source>
        <dbReference type="ARBA" id="ARBA00004123"/>
    </source>
</evidence>
<dbReference type="InterPro" id="IPR013087">
    <property type="entry name" value="Znf_C2H2_type"/>
</dbReference>
<feature type="region of interest" description="Disordered" evidence="8">
    <location>
        <begin position="130"/>
        <end position="153"/>
    </location>
</feature>
<evidence type="ECO:0000259" key="9">
    <source>
        <dbReference type="PROSITE" id="PS50157"/>
    </source>
</evidence>
<dbReference type="InterPro" id="IPR050331">
    <property type="entry name" value="Zinc_finger"/>
</dbReference>
<evidence type="ECO:0000256" key="8">
    <source>
        <dbReference type="SAM" id="MobiDB-lite"/>
    </source>
</evidence>
<feature type="domain" description="C2H2-type" evidence="9">
    <location>
        <begin position="312"/>
        <end position="337"/>
    </location>
</feature>